<dbReference type="OrthoDB" id="192832at2759"/>
<keyword evidence="2" id="KW-1133">Transmembrane helix</keyword>
<evidence type="ECO:0000256" key="2">
    <source>
        <dbReference type="SAM" id="Phobius"/>
    </source>
</evidence>
<evidence type="ECO:0000256" key="1">
    <source>
        <dbReference type="SAM" id="MobiDB-lite"/>
    </source>
</evidence>
<sequence>MVQPIPTSTSGTTVRLPKPTQSFQPLEYWKPPKSVRHHVRSKSSGIFSTKKEGRLRPPSTTITEIQDPEKHDLDIQRQELEAEEFFESKSKGNTDMSFATIGEMAGRRKIFANDQVRGYKHVDSYRQPWWDVKSWGKKAWMILVGSVVVVLIIVIAVAVTVSRYNRYPNYSTQSYSLSETFAGESFFSQNFDYYTGYDPTNGHVHYVPAEQASSLNLTYASPSSAVLRVDTSVSNTSVPNASTGRFSVRVTSKKQYGLNSLFLFDVKHSPIGCGTWPALWLTDPHNWPENGEIDVMEAVNVVDKSFNQMTLHTSAGCTMKHVKRQQTGKVIANTCVNTTNANGGCGVEAGKDTTFGNTFNSNGGGVLALELREAGIRMWQFTRDKLPAGLWTSPDPNSWGTATADFPNTECNIGNHFRNQSIVANIDLCGDWAGSKKDYGKNCPGTCVDHVSNNNMAFTNAYWEFGNFSVFSVK</sequence>
<reference evidence="5" key="1">
    <citation type="submission" date="2016-03" db="EMBL/GenBank/DDBJ databases">
        <authorList>
            <person name="Guldener U."/>
        </authorList>
    </citation>
    <scope>NUCLEOTIDE SEQUENCE [LARGE SCALE GENOMIC DNA]</scope>
    <source>
        <strain evidence="5">04CH-RAC-A.6.1</strain>
    </source>
</reference>
<keyword evidence="5" id="KW-1185">Reference proteome</keyword>
<name>A0A1E1KG40_9HELO</name>
<dbReference type="InterPro" id="IPR050546">
    <property type="entry name" value="Glycosyl_Hydrlase_16"/>
</dbReference>
<feature type="domain" description="GH16" evidence="3">
    <location>
        <begin position="168"/>
        <end position="459"/>
    </location>
</feature>
<dbReference type="EMBL" id="FJUX01000029">
    <property type="protein sequence ID" value="CZS97026.1"/>
    <property type="molecule type" value="Genomic_DNA"/>
</dbReference>
<proteinExistence type="predicted"/>
<feature type="compositionally biased region" description="Polar residues" evidence="1">
    <location>
        <begin position="1"/>
        <end position="24"/>
    </location>
</feature>
<dbReference type="PANTHER" id="PTHR10963">
    <property type="entry name" value="GLYCOSYL HYDROLASE-RELATED"/>
    <property type="match status" value="1"/>
</dbReference>
<dbReference type="SUPFAM" id="SSF49899">
    <property type="entry name" value="Concanavalin A-like lectins/glucanases"/>
    <property type="match status" value="1"/>
</dbReference>
<protein>
    <submittedName>
        <fullName evidence="4">Related to endo-1,3(4)-beta-glucanase</fullName>
    </submittedName>
</protein>
<dbReference type="PANTHER" id="PTHR10963:SF42">
    <property type="entry name" value="PUTATIVE (AFU_ORTHOLOGUE AFUA_5G02280)-RELATED"/>
    <property type="match status" value="1"/>
</dbReference>
<dbReference type="InterPro" id="IPR013320">
    <property type="entry name" value="ConA-like_dom_sf"/>
</dbReference>
<accession>A0A1E1KG40</accession>
<dbReference type="GO" id="GO:0009251">
    <property type="term" value="P:glucan catabolic process"/>
    <property type="evidence" value="ECO:0007669"/>
    <property type="project" value="TreeGrafter"/>
</dbReference>
<gene>
    <name evidence="4" type="ORF">RAG0_06124</name>
</gene>
<feature type="region of interest" description="Disordered" evidence="1">
    <location>
        <begin position="1"/>
        <end position="26"/>
    </location>
</feature>
<dbReference type="PROSITE" id="PS51762">
    <property type="entry name" value="GH16_2"/>
    <property type="match status" value="1"/>
</dbReference>
<dbReference type="Pfam" id="PF26113">
    <property type="entry name" value="GH16_XgeA"/>
    <property type="match status" value="1"/>
</dbReference>
<evidence type="ECO:0000313" key="5">
    <source>
        <dbReference type="Proteomes" id="UP000178912"/>
    </source>
</evidence>
<dbReference type="AlphaFoldDB" id="A0A1E1KG40"/>
<evidence type="ECO:0000313" key="4">
    <source>
        <dbReference type="EMBL" id="CZS97026.1"/>
    </source>
</evidence>
<dbReference type="GO" id="GO:0004553">
    <property type="term" value="F:hydrolase activity, hydrolyzing O-glycosyl compounds"/>
    <property type="evidence" value="ECO:0007669"/>
    <property type="project" value="InterPro"/>
</dbReference>
<dbReference type="CDD" id="cd02181">
    <property type="entry name" value="GH16_fungal_Lam16A_glucanase"/>
    <property type="match status" value="1"/>
</dbReference>
<dbReference type="Gene3D" id="2.60.120.200">
    <property type="match status" value="1"/>
</dbReference>
<dbReference type="InterPro" id="IPR000757">
    <property type="entry name" value="Beta-glucanase-like"/>
</dbReference>
<keyword evidence="2" id="KW-0812">Transmembrane</keyword>
<feature type="transmembrane region" description="Helical" evidence="2">
    <location>
        <begin position="139"/>
        <end position="161"/>
    </location>
</feature>
<organism evidence="4 5">
    <name type="scientific">Rhynchosporium agropyri</name>
    <dbReference type="NCBI Taxonomy" id="914238"/>
    <lineage>
        <taxon>Eukaryota</taxon>
        <taxon>Fungi</taxon>
        <taxon>Dikarya</taxon>
        <taxon>Ascomycota</taxon>
        <taxon>Pezizomycotina</taxon>
        <taxon>Leotiomycetes</taxon>
        <taxon>Helotiales</taxon>
        <taxon>Ploettnerulaceae</taxon>
        <taxon>Rhynchosporium</taxon>
    </lineage>
</organism>
<keyword evidence="2" id="KW-0472">Membrane</keyword>
<evidence type="ECO:0000259" key="3">
    <source>
        <dbReference type="PROSITE" id="PS51762"/>
    </source>
</evidence>
<dbReference type="Proteomes" id="UP000178912">
    <property type="component" value="Unassembled WGS sequence"/>
</dbReference>
<feature type="region of interest" description="Disordered" evidence="1">
    <location>
        <begin position="39"/>
        <end position="60"/>
    </location>
</feature>